<dbReference type="RefSeq" id="WP_150938804.1">
    <property type="nucleotide sequence ID" value="NZ_WAAT01000042.1"/>
</dbReference>
<feature type="signal peptide" evidence="1">
    <location>
        <begin position="1"/>
        <end position="26"/>
    </location>
</feature>
<feature type="chain" id="PRO_5027116223" evidence="1">
    <location>
        <begin position="27"/>
        <end position="212"/>
    </location>
</feature>
<proteinExistence type="predicted"/>
<reference evidence="2 3" key="1">
    <citation type="submission" date="2019-09" db="EMBL/GenBank/DDBJ databases">
        <authorList>
            <person name="Cao W.R."/>
        </authorList>
    </citation>
    <scope>NUCLEOTIDE SEQUENCE [LARGE SCALE GENOMIC DNA]</scope>
    <source>
        <strain evidence="2 3">B1N29</strain>
    </source>
</reference>
<organism evidence="2 3">
    <name type="scientific">Pseudotamlana haliotis</name>
    <dbReference type="NCBI Taxonomy" id="2614804"/>
    <lineage>
        <taxon>Bacteria</taxon>
        <taxon>Pseudomonadati</taxon>
        <taxon>Bacteroidota</taxon>
        <taxon>Flavobacteriia</taxon>
        <taxon>Flavobacteriales</taxon>
        <taxon>Flavobacteriaceae</taxon>
        <taxon>Pseudotamlana</taxon>
    </lineage>
</organism>
<accession>A0A6N6ME12</accession>
<evidence type="ECO:0000256" key="1">
    <source>
        <dbReference type="SAM" id="SignalP"/>
    </source>
</evidence>
<dbReference type="Gene3D" id="2.40.160.20">
    <property type="match status" value="1"/>
</dbReference>
<dbReference type="InterPro" id="IPR011250">
    <property type="entry name" value="OMP/PagP_B-barrel"/>
</dbReference>
<dbReference type="EMBL" id="WAAT01000042">
    <property type="protein sequence ID" value="KAB1067970.1"/>
    <property type="molecule type" value="Genomic_DNA"/>
</dbReference>
<comment type="caution">
    <text evidence="2">The sequence shown here is derived from an EMBL/GenBank/DDBJ whole genome shotgun (WGS) entry which is preliminary data.</text>
</comment>
<dbReference type="SUPFAM" id="SSF56925">
    <property type="entry name" value="OMPA-like"/>
    <property type="match status" value="1"/>
</dbReference>
<evidence type="ECO:0000313" key="3">
    <source>
        <dbReference type="Proteomes" id="UP000441333"/>
    </source>
</evidence>
<dbReference type="Proteomes" id="UP000441333">
    <property type="component" value="Unassembled WGS sequence"/>
</dbReference>
<gene>
    <name evidence="2" type="ORF">F6U93_08495</name>
</gene>
<sequence length="212" mass="23677">MIAYFKKIKSSWVVAILFFWFGFTQAQDNTSTFKVQFATGINSPMAQGFVDGFEAKPINFPTINLGLQYMLSHKFGAKLDLGYNRFSNDKDSNAFKSNYIRLNLQGVYDASDIIRFSPRMATFIHAGPGYSMVRPLDVYGENKLNFFNAMAGMEFHYGINDVLSIYLDGSYIFGFGKAFDQPSDGFGAFNGDMLTVTIGASISLSGCYYCND</sequence>
<name>A0A6N6ME12_9FLAO</name>
<keyword evidence="3" id="KW-1185">Reference proteome</keyword>
<keyword evidence="1" id="KW-0732">Signal</keyword>
<protein>
    <submittedName>
        <fullName evidence="2">Cell envelope biogenesis protein OmpA</fullName>
    </submittedName>
</protein>
<evidence type="ECO:0000313" key="2">
    <source>
        <dbReference type="EMBL" id="KAB1067970.1"/>
    </source>
</evidence>
<dbReference type="AlphaFoldDB" id="A0A6N6ME12"/>